<protein>
    <recommendedName>
        <fullName evidence="4">TraB/GumN family protein</fullName>
    </recommendedName>
</protein>
<organism evidence="2 3">
    <name type="scientific">Sphaerotilus montanus</name>
    <dbReference type="NCBI Taxonomy" id="522889"/>
    <lineage>
        <taxon>Bacteria</taxon>
        <taxon>Pseudomonadati</taxon>
        <taxon>Pseudomonadota</taxon>
        <taxon>Betaproteobacteria</taxon>
        <taxon>Burkholderiales</taxon>
        <taxon>Sphaerotilaceae</taxon>
        <taxon>Sphaerotilus</taxon>
    </lineage>
</organism>
<dbReference type="RefSeq" id="WP_179632418.1">
    <property type="nucleotide sequence ID" value="NZ_JACCFH010000001.1"/>
</dbReference>
<sequence>MNLPRGLPRWVKGLVWVWCTATAPAGMAADAAPDCPAAPVPFSAAELQAAEQVPQDHGLLWRIEKDGRVSYLYATIHLARREWALPGPQVRAAMQAVDRAAFELDLLDPDVLRRLQRAAQARPGGPRLPAAEARQIEQAARAACVHGSLDGLRPELQVVTLVSLALRRQGLDPAWGIDAGLMHRAHGRGLPIVSLETPEQQMALMVHDAPAAALAAVRQGLRELGSEASRAVVQRLVTDWAEARLDDLEAFASWCGCQDTDTDRAQHHATVDARNPAMADRIAALHQRGQTVFAAVGALHMIGPAGLPLQMARRGFSVRYIPLDRQ</sequence>
<comment type="caution">
    <text evidence="2">The sequence shown here is derived from an EMBL/GenBank/DDBJ whole genome shotgun (WGS) entry which is preliminary data.</text>
</comment>
<dbReference type="InterPro" id="IPR002816">
    <property type="entry name" value="TraB/PrgY/GumN_fam"/>
</dbReference>
<keyword evidence="3" id="KW-1185">Reference proteome</keyword>
<proteinExistence type="predicted"/>
<reference evidence="2 3" key="1">
    <citation type="submission" date="2020-07" db="EMBL/GenBank/DDBJ databases">
        <title>Genomic Encyclopedia of Archaeal and Bacterial Type Strains, Phase II (KMG-II): from individual species to whole genera.</title>
        <authorList>
            <person name="Goeker M."/>
        </authorList>
    </citation>
    <scope>NUCLEOTIDE SEQUENCE [LARGE SCALE GENOMIC DNA]</scope>
    <source>
        <strain evidence="2 3">DSM 21226</strain>
    </source>
</reference>
<feature type="chain" id="PRO_5030832904" description="TraB/GumN family protein" evidence="1">
    <location>
        <begin position="29"/>
        <end position="326"/>
    </location>
</feature>
<dbReference type="PANTHER" id="PTHR40590:SF1">
    <property type="entry name" value="CYTOPLASMIC PROTEIN"/>
    <property type="match status" value="1"/>
</dbReference>
<dbReference type="Proteomes" id="UP000518288">
    <property type="component" value="Unassembled WGS sequence"/>
</dbReference>
<name>A0A7Y9U401_9BURK</name>
<feature type="signal peptide" evidence="1">
    <location>
        <begin position="1"/>
        <end position="28"/>
    </location>
</feature>
<dbReference type="SUPFAM" id="SSF159501">
    <property type="entry name" value="EreA/ChaN-like"/>
    <property type="match status" value="1"/>
</dbReference>
<accession>A0A7Y9U401</accession>
<dbReference type="CDD" id="cd14789">
    <property type="entry name" value="Tiki"/>
    <property type="match status" value="1"/>
</dbReference>
<dbReference type="Pfam" id="PF01963">
    <property type="entry name" value="TraB_PrgY_gumN"/>
    <property type="match status" value="1"/>
</dbReference>
<dbReference type="AlphaFoldDB" id="A0A7Y9U401"/>
<dbReference type="InterPro" id="IPR047111">
    <property type="entry name" value="YbaP-like"/>
</dbReference>
<evidence type="ECO:0008006" key="4">
    <source>
        <dbReference type="Google" id="ProtNLM"/>
    </source>
</evidence>
<evidence type="ECO:0000256" key="1">
    <source>
        <dbReference type="SAM" id="SignalP"/>
    </source>
</evidence>
<dbReference type="EMBL" id="JACCFH010000001">
    <property type="protein sequence ID" value="NYG31423.1"/>
    <property type="molecule type" value="Genomic_DNA"/>
</dbReference>
<evidence type="ECO:0000313" key="3">
    <source>
        <dbReference type="Proteomes" id="UP000518288"/>
    </source>
</evidence>
<gene>
    <name evidence="2" type="ORF">BDD16_000409</name>
</gene>
<evidence type="ECO:0000313" key="2">
    <source>
        <dbReference type="EMBL" id="NYG31423.1"/>
    </source>
</evidence>
<keyword evidence="1" id="KW-0732">Signal</keyword>
<dbReference type="PANTHER" id="PTHR40590">
    <property type="entry name" value="CYTOPLASMIC PROTEIN-RELATED"/>
    <property type="match status" value="1"/>
</dbReference>